<evidence type="ECO:0000313" key="2">
    <source>
        <dbReference type="EnsemblPlants" id="QL01p014670:mrna"/>
    </source>
</evidence>
<accession>A0A7N2KMB7</accession>
<dbReference type="InterPro" id="IPR019514">
    <property type="entry name" value="Syndetin_C"/>
</dbReference>
<dbReference type="EnsemblPlants" id="QL01p014670:mrna">
    <property type="protein sequence ID" value="QL01p014670:mrna"/>
    <property type="gene ID" value="QL01p014670"/>
</dbReference>
<protein>
    <recommendedName>
        <fullName evidence="1">Syndetin C-terminal domain-containing protein</fullName>
    </recommendedName>
</protein>
<evidence type="ECO:0000259" key="1">
    <source>
        <dbReference type="Pfam" id="PF10474"/>
    </source>
</evidence>
<dbReference type="GO" id="GO:0000149">
    <property type="term" value="F:SNARE binding"/>
    <property type="evidence" value="ECO:0007669"/>
    <property type="project" value="TreeGrafter"/>
</dbReference>
<dbReference type="AlphaFoldDB" id="A0A7N2KMB7"/>
<organism evidence="2 3">
    <name type="scientific">Quercus lobata</name>
    <name type="common">Valley oak</name>
    <dbReference type="NCBI Taxonomy" id="97700"/>
    <lineage>
        <taxon>Eukaryota</taxon>
        <taxon>Viridiplantae</taxon>
        <taxon>Streptophyta</taxon>
        <taxon>Embryophyta</taxon>
        <taxon>Tracheophyta</taxon>
        <taxon>Spermatophyta</taxon>
        <taxon>Magnoliopsida</taxon>
        <taxon>eudicotyledons</taxon>
        <taxon>Gunneridae</taxon>
        <taxon>Pentapetalae</taxon>
        <taxon>rosids</taxon>
        <taxon>fabids</taxon>
        <taxon>Fagales</taxon>
        <taxon>Fagaceae</taxon>
        <taxon>Quercus</taxon>
    </lineage>
</organism>
<feature type="domain" description="Syndetin C-terminal" evidence="1">
    <location>
        <begin position="5"/>
        <end position="73"/>
    </location>
</feature>
<feature type="domain" description="Syndetin C-terminal" evidence="1">
    <location>
        <begin position="187"/>
        <end position="355"/>
    </location>
</feature>
<dbReference type="EMBL" id="LRBV02000001">
    <property type="status" value="NOT_ANNOTATED_CDS"/>
    <property type="molecule type" value="Genomic_DNA"/>
</dbReference>
<reference evidence="2" key="2">
    <citation type="submission" date="2021-01" db="UniProtKB">
        <authorList>
            <consortium name="EnsemblPlants"/>
        </authorList>
    </citation>
    <scope>IDENTIFICATION</scope>
</reference>
<reference evidence="2 3" key="1">
    <citation type="journal article" date="2016" name="G3 (Bethesda)">
        <title>First Draft Assembly and Annotation of the Genome of a California Endemic Oak Quercus lobata Nee (Fagaceae).</title>
        <authorList>
            <person name="Sork V.L."/>
            <person name="Fitz-Gibbon S.T."/>
            <person name="Puiu D."/>
            <person name="Crepeau M."/>
            <person name="Gugger P.F."/>
            <person name="Sherman R."/>
            <person name="Stevens K."/>
            <person name="Langley C.H."/>
            <person name="Pellegrini M."/>
            <person name="Salzberg S.L."/>
        </authorList>
    </citation>
    <scope>NUCLEOTIDE SEQUENCE [LARGE SCALE GENOMIC DNA]</scope>
    <source>
        <strain evidence="2 3">cv. SW786</strain>
    </source>
</reference>
<dbReference type="InParanoid" id="A0A7N2KMB7"/>
<dbReference type="Pfam" id="PF10474">
    <property type="entry name" value="Syndetin_C"/>
    <property type="match status" value="2"/>
</dbReference>
<dbReference type="Proteomes" id="UP000594261">
    <property type="component" value="Chromosome 1"/>
</dbReference>
<name>A0A7N2KMB7_QUELO</name>
<dbReference type="PANTHER" id="PTHR13258">
    <property type="entry name" value="SYNDETIN"/>
    <property type="match status" value="1"/>
</dbReference>
<dbReference type="Gramene" id="QL01p014670:mrna">
    <property type="protein sequence ID" value="QL01p014670:mrna"/>
    <property type="gene ID" value="QL01p014670"/>
</dbReference>
<keyword evidence="3" id="KW-1185">Reference proteome</keyword>
<sequence>MTVILQERCAGADTLFLVARILHKSKAHLQVMLLQNNATIVEDFYVHVVDAVPDLVDQIHRTTVKLLLHINGIGSWNQSILSLFTLVLLGLTGIGDGICWWPSRDKSYEVMPRTVLEVSACWKESMELHGNLFKDTFLRSLVDVCFRKYSWELILDFLSSEVLMDMLLLNLVIIDGWMLQLATNQSSKMHPASGYVDRVANAKWEVKELGLEHNGYVDLLLGEFKHFKTRLAHGGLRKEVQDLLLEYGLGIVAETLIEGLSRVKRCTDEGRALMSLDLQVLINGLHHFVPIDVKPKLQMVETFIKAYYLPETEYVYWARTHPEYTKSQIVGLVNLVATMKGWKRKNRLDVLEKIE</sequence>
<dbReference type="GO" id="GO:1990745">
    <property type="term" value="C:EARP complex"/>
    <property type="evidence" value="ECO:0007669"/>
    <property type="project" value="InterPro"/>
</dbReference>
<dbReference type="PANTHER" id="PTHR13258:SF0">
    <property type="entry name" value="SYNDETIN"/>
    <property type="match status" value="1"/>
</dbReference>
<dbReference type="GO" id="GO:0042147">
    <property type="term" value="P:retrograde transport, endosome to Golgi"/>
    <property type="evidence" value="ECO:0007669"/>
    <property type="project" value="InterPro"/>
</dbReference>
<evidence type="ECO:0000313" key="3">
    <source>
        <dbReference type="Proteomes" id="UP000594261"/>
    </source>
</evidence>
<proteinExistence type="predicted"/>
<dbReference type="InterPro" id="IPR040047">
    <property type="entry name" value="VPS50"/>
</dbReference>
<dbReference type="OMA" id="HMTTARI"/>
<dbReference type="GO" id="GO:0005829">
    <property type="term" value="C:cytosol"/>
    <property type="evidence" value="ECO:0007669"/>
    <property type="project" value="GOC"/>
</dbReference>
<dbReference type="GO" id="GO:0032456">
    <property type="term" value="P:endocytic recycling"/>
    <property type="evidence" value="ECO:0007669"/>
    <property type="project" value="InterPro"/>
</dbReference>